<keyword evidence="2" id="KW-1185">Reference proteome</keyword>
<name>A0ACB7USJ0_DIOAL</name>
<dbReference type="EMBL" id="CM037024">
    <property type="protein sequence ID" value="KAH7663703.1"/>
    <property type="molecule type" value="Genomic_DNA"/>
</dbReference>
<protein>
    <submittedName>
        <fullName evidence="1">Staygreen protein</fullName>
    </submittedName>
</protein>
<dbReference type="Proteomes" id="UP000827976">
    <property type="component" value="Chromosome 14"/>
</dbReference>
<gene>
    <name evidence="1" type="ORF">IHE45_14G073600</name>
</gene>
<organism evidence="1 2">
    <name type="scientific">Dioscorea alata</name>
    <name type="common">Purple yam</name>
    <dbReference type="NCBI Taxonomy" id="55571"/>
    <lineage>
        <taxon>Eukaryota</taxon>
        <taxon>Viridiplantae</taxon>
        <taxon>Streptophyta</taxon>
        <taxon>Embryophyta</taxon>
        <taxon>Tracheophyta</taxon>
        <taxon>Spermatophyta</taxon>
        <taxon>Magnoliopsida</taxon>
        <taxon>Liliopsida</taxon>
        <taxon>Dioscoreales</taxon>
        <taxon>Dioscoreaceae</taxon>
        <taxon>Dioscorea</taxon>
    </lineage>
</organism>
<evidence type="ECO:0000313" key="2">
    <source>
        <dbReference type="Proteomes" id="UP000827976"/>
    </source>
</evidence>
<evidence type="ECO:0000313" key="1">
    <source>
        <dbReference type="EMBL" id="KAH7663703.1"/>
    </source>
</evidence>
<sequence length="334" mass="38796">MKCHQVSLLSHTMHQQHFFIMCGEQMCYMHFLKPSPQHKANAEKFLVSHIIPWFGHLQATNEIYGERHGHEVWRRRLATFCFSFLFLMTTLSARNAFITSFSMSRVVPSKPFVVCSCDRRDYSLSHGSLVLKAATLLSPPTKFEASKLKVVFMGEEMENQPLCSIPRAYTLTHCDFTANLTLAVSKDLNIYQLREFKSRLERDDVLAEWKKVDGEVSLYVHCYVSGANLLQELATEFRYYIFSKELPLVLKAVVHGDSVLFDEHPELMEAKVWVYFHSKSIKYNRVECWGALKDAMQRTLNCYTSSDIQHAVMERIRNSWNTRTIFHALVSFLL</sequence>
<proteinExistence type="predicted"/>
<accession>A0ACB7USJ0</accession>
<comment type="caution">
    <text evidence="1">The sequence shown here is derived from an EMBL/GenBank/DDBJ whole genome shotgun (WGS) entry which is preliminary data.</text>
</comment>
<reference evidence="2" key="1">
    <citation type="journal article" date="2022" name="Nat. Commun.">
        <title>Chromosome evolution and the genetic basis of agronomically important traits in greater yam.</title>
        <authorList>
            <person name="Bredeson J.V."/>
            <person name="Lyons J.B."/>
            <person name="Oniyinde I.O."/>
            <person name="Okereke N.R."/>
            <person name="Kolade O."/>
            <person name="Nnabue I."/>
            <person name="Nwadili C.O."/>
            <person name="Hribova E."/>
            <person name="Parker M."/>
            <person name="Nwogha J."/>
            <person name="Shu S."/>
            <person name="Carlson J."/>
            <person name="Kariba R."/>
            <person name="Muthemba S."/>
            <person name="Knop K."/>
            <person name="Barton G.J."/>
            <person name="Sherwood A.V."/>
            <person name="Lopez-Montes A."/>
            <person name="Asiedu R."/>
            <person name="Jamnadass R."/>
            <person name="Muchugi A."/>
            <person name="Goodstein D."/>
            <person name="Egesi C.N."/>
            <person name="Featherston J."/>
            <person name="Asfaw A."/>
            <person name="Simpson G.G."/>
            <person name="Dolezel J."/>
            <person name="Hendre P.S."/>
            <person name="Van Deynze A."/>
            <person name="Kumar P.L."/>
            <person name="Obidiegwu J.E."/>
            <person name="Bhattacharjee R."/>
            <person name="Rokhsar D.S."/>
        </authorList>
    </citation>
    <scope>NUCLEOTIDE SEQUENCE [LARGE SCALE GENOMIC DNA]</scope>
    <source>
        <strain evidence="2">cv. TDa95/00328</strain>
    </source>
</reference>